<dbReference type="Proteomes" id="UP000464577">
    <property type="component" value="Chromosome"/>
</dbReference>
<dbReference type="Gene3D" id="3.40.50.1820">
    <property type="entry name" value="alpha/beta hydrolase"/>
    <property type="match status" value="1"/>
</dbReference>
<dbReference type="KEGG" id="senf:GJR95_16290"/>
<proteinExistence type="predicted"/>
<reference evidence="1 2" key="1">
    <citation type="submission" date="2019-11" db="EMBL/GenBank/DDBJ databases">
        <title>Spirosoma endbachense sp. nov., isolated from a natural salt meadow.</title>
        <authorList>
            <person name="Rojas J."/>
            <person name="Ambika Manirajan B."/>
            <person name="Ratering S."/>
            <person name="Suarez C."/>
            <person name="Geissler-Plaum R."/>
            <person name="Schnell S."/>
        </authorList>
    </citation>
    <scope>NUCLEOTIDE SEQUENCE [LARGE SCALE GENOMIC DNA]</scope>
    <source>
        <strain evidence="1 2">I-24</strain>
    </source>
</reference>
<organism evidence="1 2">
    <name type="scientific">Spirosoma endbachense</name>
    <dbReference type="NCBI Taxonomy" id="2666025"/>
    <lineage>
        <taxon>Bacteria</taxon>
        <taxon>Pseudomonadati</taxon>
        <taxon>Bacteroidota</taxon>
        <taxon>Cytophagia</taxon>
        <taxon>Cytophagales</taxon>
        <taxon>Cytophagaceae</taxon>
        <taxon>Spirosoma</taxon>
    </lineage>
</organism>
<dbReference type="EMBL" id="CP045997">
    <property type="protein sequence ID" value="QHV96478.1"/>
    <property type="molecule type" value="Genomic_DNA"/>
</dbReference>
<sequence>MMNTYWANFAKTGDPNGNGLPQLPVYDLKKNEVFEFRPDGSATITPDHRKARLDVMEKAATSTKSN</sequence>
<name>A0A6P1VVT5_9BACT</name>
<gene>
    <name evidence="1" type="ORF">GJR95_16290</name>
</gene>
<dbReference type="InterPro" id="IPR029058">
    <property type="entry name" value="AB_hydrolase_fold"/>
</dbReference>
<keyword evidence="2" id="KW-1185">Reference proteome</keyword>
<dbReference type="AlphaFoldDB" id="A0A6P1VVT5"/>
<protein>
    <submittedName>
        <fullName evidence="1">Carboxylesterase family protein</fullName>
    </submittedName>
</protein>
<dbReference type="SUPFAM" id="SSF53474">
    <property type="entry name" value="alpha/beta-Hydrolases"/>
    <property type="match status" value="1"/>
</dbReference>
<accession>A0A6P1VVT5</accession>
<evidence type="ECO:0000313" key="2">
    <source>
        <dbReference type="Proteomes" id="UP000464577"/>
    </source>
</evidence>
<evidence type="ECO:0000313" key="1">
    <source>
        <dbReference type="EMBL" id="QHV96478.1"/>
    </source>
</evidence>
<dbReference type="RefSeq" id="WP_162386887.1">
    <property type="nucleotide sequence ID" value="NZ_CP045997.1"/>
</dbReference>